<dbReference type="GO" id="GO:0032981">
    <property type="term" value="P:mitochondrial respiratory chain complex I assembly"/>
    <property type="evidence" value="ECO:0007669"/>
    <property type="project" value="Ensembl"/>
</dbReference>
<dbReference type="InterPro" id="IPR014807">
    <property type="entry name" value="Coa1"/>
</dbReference>
<sequence length="146" mass="16350">MMWQKHSGSRMSMSLGKLILFAGVLTSGGSALVYYFVQKAFSRSLYYQLGLEQLHSHPEALEALGTPVNVHNLKLPDKQNFVDIAEAQLKIPVSGSKSEGHLYVFSSRAAPFQRWHLDEVFLQLQDGQKIPVFKLSGENGDEVKKE</sequence>
<dbReference type="GeneTree" id="ENSGT00440000033985"/>
<evidence type="ECO:0000313" key="1">
    <source>
        <dbReference type="Ensembl" id="ENSMICP00000012611.3"/>
    </source>
</evidence>
<dbReference type="GO" id="GO:0005743">
    <property type="term" value="C:mitochondrial inner membrane"/>
    <property type="evidence" value="ECO:0007669"/>
    <property type="project" value="Ensembl"/>
</dbReference>
<accession>A0A8C5V3A4</accession>
<dbReference type="GeneID" id="105858410"/>
<dbReference type="GO" id="GO:0033617">
    <property type="term" value="P:mitochondrial respiratory chain complex IV assembly"/>
    <property type="evidence" value="ECO:0007669"/>
    <property type="project" value="Ensembl"/>
</dbReference>
<dbReference type="Proteomes" id="UP000694394">
    <property type="component" value="Chromosome 11"/>
</dbReference>
<keyword evidence="2" id="KW-1185">Reference proteome</keyword>
<gene>
    <name evidence="1" type="primary">COA1</name>
    <name evidence="1" type="synonym">LOC105858410</name>
</gene>
<proteinExistence type="predicted"/>
<dbReference type="GO" id="GO:0005829">
    <property type="term" value="C:cytosol"/>
    <property type="evidence" value="ECO:0007669"/>
    <property type="project" value="Ensembl"/>
</dbReference>
<reference evidence="1" key="2">
    <citation type="submission" date="2025-08" db="UniProtKB">
        <authorList>
            <consortium name="Ensembl"/>
        </authorList>
    </citation>
    <scope>IDENTIFICATION</scope>
</reference>
<dbReference type="PANTHER" id="PTHR47148:SF1">
    <property type="entry name" value="CYTOCHROME C OXIDASE ASSEMBLY FACTOR 1 HOMOLOG"/>
    <property type="match status" value="1"/>
</dbReference>
<reference evidence="1" key="1">
    <citation type="submission" date="2016-12" db="EMBL/GenBank/DDBJ databases">
        <title>Mouse lemur reference genome and diversity panel.</title>
        <authorList>
            <person name="Harris R."/>
            <person name="Larsen P."/>
            <person name="Liu Y."/>
            <person name="Hughes D.S."/>
            <person name="Murali S."/>
            <person name="Raveendran M."/>
            <person name="Korchina V."/>
            <person name="Wang M."/>
            <person name="Jhangiani S."/>
            <person name="Bandaranaike D."/>
            <person name="Bellair M."/>
            <person name="Blankenburg K."/>
            <person name="Chao H."/>
            <person name="Dahdouli M."/>
            <person name="Dinh H."/>
            <person name="Doddapaneni H."/>
            <person name="English A."/>
            <person name="Firestine M."/>
            <person name="Gnanaolivu R."/>
            <person name="Gross S."/>
            <person name="Hernandez B."/>
            <person name="Javaid M."/>
            <person name="Jayaseelan J."/>
            <person name="Jones J."/>
            <person name="Khan Z."/>
            <person name="Kovar C."/>
            <person name="Kurapati P."/>
            <person name="Le B."/>
            <person name="Lee S."/>
            <person name="Li M."/>
            <person name="Mathew T."/>
            <person name="Narasimhan A."/>
            <person name="Ngo D."/>
            <person name="Nguyen L."/>
            <person name="Okwuonu G."/>
            <person name="Ongeri F."/>
            <person name="Osuji N."/>
            <person name="Pu L.-L."/>
            <person name="Puazo M."/>
            <person name="Quiroz J."/>
            <person name="Raj R."/>
            <person name="Rajbhandari K."/>
            <person name="Reid J.G."/>
            <person name="Santibanez J."/>
            <person name="Sexton D."/>
            <person name="Skinner E."/>
            <person name="Vee V."/>
            <person name="Weissenberger G."/>
            <person name="Wu Y."/>
            <person name="Xin Y."/>
            <person name="Han Y."/>
            <person name="Campbell C."/>
            <person name="Brown A."/>
            <person name="Sullivan B."/>
            <person name="Shelton J."/>
            <person name="Brown S."/>
            <person name="Dudchenko O."/>
            <person name="Machol I."/>
            <person name="Durand N."/>
            <person name="Shamim M."/>
            <person name="Lieberman A."/>
            <person name="Muzny D.M."/>
            <person name="Richards S."/>
            <person name="Yoder A."/>
            <person name="Worley K.C."/>
            <person name="Rogers J."/>
            <person name="Gibbs R.A."/>
        </authorList>
    </citation>
    <scope>NUCLEOTIDE SEQUENCE [LARGE SCALE GENOMIC DNA]</scope>
</reference>
<dbReference type="Pfam" id="PF08695">
    <property type="entry name" value="Coa1"/>
    <property type="match status" value="1"/>
</dbReference>
<dbReference type="OrthoDB" id="10037790at2759"/>
<evidence type="ECO:0000313" key="2">
    <source>
        <dbReference type="Proteomes" id="UP000694394"/>
    </source>
</evidence>
<dbReference type="EMBL" id="ABDC03015813">
    <property type="status" value="NOT_ANNOTATED_CDS"/>
    <property type="molecule type" value="Genomic_DNA"/>
</dbReference>
<dbReference type="EMBL" id="ABDC03015814">
    <property type="status" value="NOT_ANNOTATED_CDS"/>
    <property type="molecule type" value="Genomic_DNA"/>
</dbReference>
<dbReference type="PANTHER" id="PTHR47148">
    <property type="entry name" value="CYTOCHROME C OXIDASE ASSEMBLY FACTOR 1 HOMOLOG"/>
    <property type="match status" value="1"/>
</dbReference>
<reference evidence="1" key="3">
    <citation type="submission" date="2025-09" db="UniProtKB">
        <authorList>
            <consortium name="Ensembl"/>
        </authorList>
    </citation>
    <scope>IDENTIFICATION</scope>
</reference>
<dbReference type="OMA" id="RQCWCLQ"/>
<protein>
    <submittedName>
        <fullName evidence="1">Cytochrome c oxidase assembly factor 1</fullName>
    </submittedName>
</protein>
<name>A0A8C5V3A4_MICMU</name>
<organism evidence="1 2">
    <name type="scientific">Microcebus murinus</name>
    <name type="common">Gray mouse lemur</name>
    <name type="synonym">Lemur murinus</name>
    <dbReference type="NCBI Taxonomy" id="30608"/>
    <lineage>
        <taxon>Eukaryota</taxon>
        <taxon>Metazoa</taxon>
        <taxon>Chordata</taxon>
        <taxon>Craniata</taxon>
        <taxon>Vertebrata</taxon>
        <taxon>Euteleostomi</taxon>
        <taxon>Mammalia</taxon>
        <taxon>Eutheria</taxon>
        <taxon>Euarchontoglires</taxon>
        <taxon>Primates</taxon>
        <taxon>Strepsirrhini</taxon>
        <taxon>Lemuriformes</taxon>
        <taxon>Cheirogaleidae</taxon>
        <taxon>Microcebus</taxon>
    </lineage>
</organism>
<dbReference type="AlphaFoldDB" id="A0A8C5V3A4"/>
<dbReference type="Ensembl" id="ENSMICT00000013823.3">
    <property type="protein sequence ID" value="ENSMICP00000012611.3"/>
    <property type="gene ID" value="ENSMICG00000013834.3"/>
</dbReference>